<feature type="transmembrane region" description="Helical" evidence="2">
    <location>
        <begin position="31"/>
        <end position="52"/>
    </location>
</feature>
<dbReference type="Proteomes" id="UP000075221">
    <property type="component" value="Chromosome"/>
</dbReference>
<feature type="region of interest" description="Disordered" evidence="1">
    <location>
        <begin position="143"/>
        <end position="173"/>
    </location>
</feature>
<evidence type="ECO:0000313" key="3">
    <source>
        <dbReference type="EMBL" id="AMS04119.1"/>
    </source>
</evidence>
<accession>A0AAC9AMK6</accession>
<protein>
    <submittedName>
        <fullName evidence="3">Uncharacterized protein</fullName>
    </submittedName>
</protein>
<feature type="transmembrane region" description="Helical" evidence="2">
    <location>
        <begin position="58"/>
        <end position="79"/>
    </location>
</feature>
<dbReference type="RefSeq" id="WP_062818712.1">
    <property type="nucleotide sequence ID" value="NZ_CP014352.1"/>
</dbReference>
<keyword evidence="2" id="KW-1133">Transmembrane helix</keyword>
<reference evidence="3 4" key="1">
    <citation type="submission" date="2016-02" db="EMBL/GenBank/DDBJ databases">
        <title>Complete Genome Sequence of Propionibacterium acidipropionici ATCC 55737.</title>
        <authorList>
            <person name="Luna Flores C.H."/>
            <person name="Nielsen L.K."/>
            <person name="Marcellin E."/>
        </authorList>
    </citation>
    <scope>NUCLEOTIDE SEQUENCE [LARGE SCALE GENOMIC DNA]</scope>
    <source>
        <strain evidence="3 4">ATCC 55737</strain>
    </source>
</reference>
<evidence type="ECO:0000256" key="2">
    <source>
        <dbReference type="SAM" id="Phobius"/>
    </source>
</evidence>
<evidence type="ECO:0000256" key="1">
    <source>
        <dbReference type="SAM" id="MobiDB-lite"/>
    </source>
</evidence>
<name>A0AAC9AMK6_9ACTN</name>
<proteinExistence type="predicted"/>
<sequence length="221" mass="23345">MATVSWHTEARQQPRIIGKDISGKKIPGGPYTVYQIAGLAVLPIGLFTKPLWGADVPTIAVLIMLVGITAAAVWTIGLVDWTWSPLNIAIGWTLAVHHATSSPAGIIAERGPASPAVRSRAATTIPASTIRYTLPHEIAATPAAPETDDLPDTTCLAEEPPAPVSDRESLDEPQRVCGLVPTPQIEGPEELQTILSNPEPAPDHTRPLSALEAFLAAANRS</sequence>
<keyword evidence="2" id="KW-0472">Membrane</keyword>
<dbReference type="EMBL" id="CP014352">
    <property type="protein sequence ID" value="AMS04119.1"/>
    <property type="molecule type" value="Genomic_DNA"/>
</dbReference>
<dbReference type="AlphaFoldDB" id="A0AAC9AMK6"/>
<evidence type="ECO:0000313" key="4">
    <source>
        <dbReference type="Proteomes" id="UP000075221"/>
    </source>
</evidence>
<gene>
    <name evidence="3" type="ORF">AXH35_00100</name>
</gene>
<organism evidence="3 4">
    <name type="scientific">Acidipropionibacterium acidipropionici</name>
    <dbReference type="NCBI Taxonomy" id="1748"/>
    <lineage>
        <taxon>Bacteria</taxon>
        <taxon>Bacillati</taxon>
        <taxon>Actinomycetota</taxon>
        <taxon>Actinomycetes</taxon>
        <taxon>Propionibacteriales</taxon>
        <taxon>Propionibacteriaceae</taxon>
        <taxon>Acidipropionibacterium</taxon>
    </lineage>
</organism>
<keyword evidence="2" id="KW-0812">Transmembrane</keyword>